<dbReference type="EMBL" id="CP017704">
    <property type="protein sequence ID" value="ASS94046.1"/>
    <property type="molecule type" value="Genomic_DNA"/>
</dbReference>
<name>A0A223EFP4_9BACI</name>
<feature type="transmembrane region" description="Helical" evidence="1">
    <location>
        <begin position="184"/>
        <end position="200"/>
    </location>
</feature>
<evidence type="ECO:0000313" key="4">
    <source>
        <dbReference type="Proteomes" id="UP000214618"/>
    </source>
</evidence>
<keyword evidence="1" id="KW-0812">Transmembrane</keyword>
<accession>A0A223EFP4</accession>
<keyword evidence="1" id="KW-1133">Transmembrane helix</keyword>
<feature type="transmembrane region" description="Helical" evidence="1">
    <location>
        <begin position="51"/>
        <end position="77"/>
    </location>
</feature>
<feature type="transmembrane region" description="Helical" evidence="1">
    <location>
        <begin position="207"/>
        <end position="226"/>
    </location>
</feature>
<dbReference type="Proteomes" id="UP000214618">
    <property type="component" value="Chromosome"/>
</dbReference>
<evidence type="ECO:0000256" key="1">
    <source>
        <dbReference type="SAM" id="Phobius"/>
    </source>
</evidence>
<protein>
    <recommendedName>
        <fullName evidence="2">DUF2157 domain-containing protein</fullName>
    </recommendedName>
</protein>
<organism evidence="3 4">
    <name type="scientific">Peribacillus simplex NBRC 15720 = DSM 1321</name>
    <dbReference type="NCBI Taxonomy" id="1349754"/>
    <lineage>
        <taxon>Bacteria</taxon>
        <taxon>Bacillati</taxon>
        <taxon>Bacillota</taxon>
        <taxon>Bacilli</taxon>
        <taxon>Bacillales</taxon>
        <taxon>Bacillaceae</taxon>
        <taxon>Peribacillus</taxon>
    </lineage>
</organism>
<dbReference type="InterPro" id="IPR018677">
    <property type="entry name" value="DUF2157"/>
</dbReference>
<proteinExistence type="predicted"/>
<reference evidence="3 4" key="1">
    <citation type="submission" date="2016-10" db="EMBL/GenBank/DDBJ databases">
        <title>The whole genome sequencing and assembly of Bacillus simplex DSM 1321 strain.</title>
        <authorList>
            <person name="Park M.-K."/>
            <person name="Lee Y.-J."/>
            <person name="Yi H."/>
            <person name="Bahn Y.-S."/>
            <person name="Kim J.F."/>
            <person name="Lee D.-W."/>
        </authorList>
    </citation>
    <scope>NUCLEOTIDE SEQUENCE [LARGE SCALE GENOMIC DNA]</scope>
    <source>
        <strain evidence="3 4">DSM 1321</strain>
    </source>
</reference>
<feature type="transmembrane region" description="Helical" evidence="1">
    <location>
        <begin position="330"/>
        <end position="346"/>
    </location>
</feature>
<feature type="transmembrane region" description="Helical" evidence="1">
    <location>
        <begin position="269"/>
        <end position="290"/>
    </location>
</feature>
<feature type="transmembrane region" description="Helical" evidence="1">
    <location>
        <begin position="135"/>
        <end position="153"/>
    </location>
</feature>
<evidence type="ECO:0000259" key="2">
    <source>
        <dbReference type="Pfam" id="PF09925"/>
    </source>
</evidence>
<feature type="domain" description="DUF2157" evidence="2">
    <location>
        <begin position="27"/>
        <end position="159"/>
    </location>
</feature>
<gene>
    <name evidence="3" type="ORF">BS1321_08835</name>
</gene>
<feature type="transmembrane region" description="Helical" evidence="1">
    <location>
        <begin position="296"/>
        <end position="318"/>
    </location>
</feature>
<feature type="transmembrane region" description="Helical" evidence="1">
    <location>
        <begin position="113"/>
        <end position="129"/>
    </location>
</feature>
<feature type="transmembrane region" description="Helical" evidence="1">
    <location>
        <begin position="83"/>
        <end position="101"/>
    </location>
</feature>
<sequence>MEGGVTLANKEITKKQFEFLEHEFNYLEKEGVISQQEKVRMLGSYDVKGNLSFITILLSIGALLLGLGVLTFVASNWIYLSKAVKFLLIIACLIGVNFAGVKVQVRFPKTSRSLHYAGILIFGAGIFLIEQMFNISINFNSSFLLWAIGTVLIGYYLKDVFILLFTSFLLFIYINGSIFVDETSYPLAILVFLPALYILLKKFDYPKYLTFFINALAINTIALFLMEFVPKAGFENSNTIVLSILFVLGIVLAYIPVRAKLQNITHIQGHILHGITALFLTFDFSIWFPLAYFVFLLYLILKGSLTSIVIICALIFRYYIYSFDFLPKSLTFIIGGIMLIGFGFFFENQRKKGGELNE</sequence>
<dbReference type="Pfam" id="PF09925">
    <property type="entry name" value="DUF2157"/>
    <property type="match status" value="1"/>
</dbReference>
<keyword evidence="1" id="KW-0472">Membrane</keyword>
<dbReference type="OrthoDB" id="5351773at2"/>
<dbReference type="AlphaFoldDB" id="A0A223EFP4"/>
<feature type="transmembrane region" description="Helical" evidence="1">
    <location>
        <begin position="238"/>
        <end position="257"/>
    </location>
</feature>
<evidence type="ECO:0000313" key="3">
    <source>
        <dbReference type="EMBL" id="ASS94046.1"/>
    </source>
</evidence>
<feature type="transmembrane region" description="Helical" evidence="1">
    <location>
        <begin position="160"/>
        <end position="178"/>
    </location>
</feature>